<keyword evidence="5 6" id="KW-0472">Membrane</keyword>
<dbReference type="InterPro" id="IPR012902">
    <property type="entry name" value="N_methyl_site"/>
</dbReference>
<evidence type="ECO:0000256" key="5">
    <source>
        <dbReference type="ARBA" id="ARBA00023136"/>
    </source>
</evidence>
<evidence type="ECO:0000256" key="4">
    <source>
        <dbReference type="ARBA" id="ARBA00022989"/>
    </source>
</evidence>
<evidence type="ECO:0000313" key="8">
    <source>
        <dbReference type="EMBL" id="SFL69701.1"/>
    </source>
</evidence>
<keyword evidence="4 6" id="KW-1133">Transmembrane helix</keyword>
<dbReference type="RefSeq" id="WP_083392375.1">
    <property type="nucleotide sequence ID" value="NZ_FOGN01000001.1"/>
</dbReference>
<dbReference type="GO" id="GO:0015627">
    <property type="term" value="C:type II protein secretion system complex"/>
    <property type="evidence" value="ECO:0007669"/>
    <property type="project" value="InterPro"/>
</dbReference>
<dbReference type="GO" id="GO:0015628">
    <property type="term" value="P:protein secretion by the type II secretion system"/>
    <property type="evidence" value="ECO:0007669"/>
    <property type="project" value="InterPro"/>
</dbReference>
<dbReference type="EMBL" id="FOUA01000001">
    <property type="protein sequence ID" value="SFL69701.1"/>
    <property type="molecule type" value="Genomic_DNA"/>
</dbReference>
<evidence type="ECO:0000313" key="9">
    <source>
        <dbReference type="EMBL" id="TKA93673.1"/>
    </source>
</evidence>
<evidence type="ECO:0000313" key="10">
    <source>
        <dbReference type="Proteomes" id="UP000186599"/>
    </source>
</evidence>
<dbReference type="Proteomes" id="UP000305198">
    <property type="component" value="Unassembled WGS sequence"/>
</dbReference>
<dbReference type="EMBL" id="SWAV01000001">
    <property type="protein sequence ID" value="TKA93673.1"/>
    <property type="molecule type" value="Genomic_DNA"/>
</dbReference>
<dbReference type="Pfam" id="PF07963">
    <property type="entry name" value="N_methyl"/>
    <property type="match status" value="1"/>
</dbReference>
<dbReference type="InterPro" id="IPR045584">
    <property type="entry name" value="Pilin-like"/>
</dbReference>
<dbReference type="PRINTS" id="PR00885">
    <property type="entry name" value="BCTERIALGSPH"/>
</dbReference>
<dbReference type="STRING" id="653930.SAMN05216589_0858"/>
<evidence type="ECO:0000313" key="12">
    <source>
        <dbReference type="Proteomes" id="UP000305198"/>
    </source>
</evidence>
<keyword evidence="10" id="KW-1185">Reference proteome</keyword>
<reference evidence="10 11" key="1">
    <citation type="submission" date="2016-10" db="EMBL/GenBank/DDBJ databases">
        <authorList>
            <person name="de Groot N.N."/>
        </authorList>
    </citation>
    <scope>NUCLEOTIDE SEQUENCE [LARGE SCALE GENOMIC DNA]</scope>
    <source>
        <strain evidence="8 10">CGMCC 1.9095</strain>
        <strain evidence="7 11">DSM 22558</strain>
    </source>
</reference>
<evidence type="ECO:0000256" key="1">
    <source>
        <dbReference type="ARBA" id="ARBA00004167"/>
    </source>
</evidence>
<dbReference type="AlphaFoldDB" id="A0A1I4JTP8"/>
<protein>
    <submittedName>
        <fullName evidence="8">General secretion pathway protein H</fullName>
    </submittedName>
    <submittedName>
        <fullName evidence="9">Type II secretion system protein GspH</fullName>
    </submittedName>
</protein>
<gene>
    <name evidence="9" type="primary">gspH</name>
    <name evidence="9" type="ORF">FA869_05875</name>
    <name evidence="8" type="ORF">SAMN04487855_0767</name>
    <name evidence="7" type="ORF">SAMN05216589_0858</name>
</gene>
<proteinExistence type="predicted"/>
<evidence type="ECO:0000313" key="7">
    <source>
        <dbReference type="EMBL" id="SER54036.1"/>
    </source>
</evidence>
<dbReference type="GO" id="GO:0016020">
    <property type="term" value="C:membrane"/>
    <property type="evidence" value="ECO:0007669"/>
    <property type="project" value="UniProtKB-SubCell"/>
</dbReference>
<evidence type="ECO:0000256" key="3">
    <source>
        <dbReference type="ARBA" id="ARBA00022692"/>
    </source>
</evidence>
<name>A0A1I4JTP8_9GAMM</name>
<evidence type="ECO:0000256" key="6">
    <source>
        <dbReference type="SAM" id="Phobius"/>
    </source>
</evidence>
<dbReference type="Proteomes" id="UP000186599">
    <property type="component" value="Unassembled WGS sequence"/>
</dbReference>
<sequence length="188" mass="21008">MGIQRRHQPHPTRSPAERDQGGFTLMELLVVLVLIGVVAGLASLSIGDGAERKLRSETERLAATLSLARDELLITGQSDRALGLRRDGYSFLELVMLDDSTREWRPLVDPQLGPRQFDQELIEVELELDGERTPLPQTRGWEPHIRLGNTGEMTPALITLRVPGKDLVRHMRIGLEGRVEVLDAIPQN</sequence>
<dbReference type="EMBL" id="FOGN01000001">
    <property type="protein sequence ID" value="SER54036.1"/>
    <property type="molecule type" value="Genomic_DNA"/>
</dbReference>
<keyword evidence="3 6" id="KW-0812">Transmembrane</keyword>
<accession>A0A1I4JTP8</accession>
<comment type="subcellular location">
    <subcellularLocation>
        <location evidence="1">Membrane</location>
        <topology evidence="1">Single-pass membrane protein</topology>
    </subcellularLocation>
</comment>
<dbReference type="SUPFAM" id="SSF54523">
    <property type="entry name" value="Pili subunits"/>
    <property type="match status" value="1"/>
</dbReference>
<dbReference type="Proteomes" id="UP000186904">
    <property type="component" value="Unassembled WGS sequence"/>
</dbReference>
<dbReference type="Gene3D" id="3.55.40.10">
    <property type="entry name" value="minor pseudopilin epsh domain"/>
    <property type="match status" value="1"/>
</dbReference>
<dbReference type="OrthoDB" id="7024399at2"/>
<dbReference type="NCBIfam" id="TIGR02532">
    <property type="entry name" value="IV_pilin_GFxxxE"/>
    <property type="match status" value="1"/>
</dbReference>
<feature type="transmembrane region" description="Helical" evidence="6">
    <location>
        <begin position="21"/>
        <end position="46"/>
    </location>
</feature>
<reference evidence="9 12" key="2">
    <citation type="submission" date="2019-04" db="EMBL/GenBank/DDBJ databases">
        <title>Crypto-aerobic microbial life in anoxic (sulfidic) marine sediments.</title>
        <authorList>
            <person name="Bhattacharya S."/>
            <person name="Roy C."/>
            <person name="Mondal N."/>
            <person name="Sarkar J."/>
            <person name="Mandal S."/>
            <person name="Rameez M.J."/>
            <person name="Ghosh W."/>
        </authorList>
    </citation>
    <scope>NUCLEOTIDE SEQUENCE [LARGE SCALE GENOMIC DNA]</scope>
    <source>
        <strain evidence="9 12">SBBB</strain>
    </source>
</reference>
<evidence type="ECO:0000313" key="11">
    <source>
        <dbReference type="Proteomes" id="UP000186904"/>
    </source>
</evidence>
<dbReference type="InterPro" id="IPR002416">
    <property type="entry name" value="T2SS_protein-GspH"/>
</dbReference>
<evidence type="ECO:0000256" key="2">
    <source>
        <dbReference type="ARBA" id="ARBA00022481"/>
    </source>
</evidence>
<organism evidence="8 10">
    <name type="scientific">Halopseudomonas bauzanensis</name>
    <dbReference type="NCBI Taxonomy" id="653930"/>
    <lineage>
        <taxon>Bacteria</taxon>
        <taxon>Pseudomonadati</taxon>
        <taxon>Pseudomonadota</taxon>
        <taxon>Gammaproteobacteria</taxon>
        <taxon>Pseudomonadales</taxon>
        <taxon>Pseudomonadaceae</taxon>
        <taxon>Halopseudomonas</taxon>
    </lineage>
</organism>
<keyword evidence="2" id="KW-0488">Methylation</keyword>